<dbReference type="SUPFAM" id="SSF46785">
    <property type="entry name" value="Winged helix' DNA-binding domain"/>
    <property type="match status" value="1"/>
</dbReference>
<dbReference type="PROSITE" id="PS50949">
    <property type="entry name" value="HTH_GNTR"/>
    <property type="match status" value="1"/>
</dbReference>
<dbReference type="Pfam" id="PF13377">
    <property type="entry name" value="Peripla_BP_3"/>
    <property type="match status" value="1"/>
</dbReference>
<evidence type="ECO:0000313" key="6">
    <source>
        <dbReference type="Proteomes" id="UP000051655"/>
    </source>
</evidence>
<dbReference type="EMBL" id="JQBP01000001">
    <property type="protein sequence ID" value="KRN75727.1"/>
    <property type="molecule type" value="Genomic_DNA"/>
</dbReference>
<dbReference type="InterPro" id="IPR000524">
    <property type="entry name" value="Tscrpt_reg_HTH_GntR"/>
</dbReference>
<keyword evidence="2" id="KW-0238">DNA-binding</keyword>
<feature type="domain" description="HTH gntR-type" evidence="4">
    <location>
        <begin position="2"/>
        <end position="70"/>
    </location>
</feature>
<sequence length="361" mass="40759">MAAKYELIKNKIKEEIEAGDYRIGAKLPTESELMARFSVSRFTVRRAITDLENENYVYKVQGGGMFVDNWRAPVATSGSTKLIGMVTTHIAHYIFPNIISGVDRAVSKQGYTMLVANTHNDPVRERKALLSMLDNNVAGLIIEPTQSAFNKENLDVYQHIDELNIPIVFINAIYEGLDYPVVKQSDEIAEKHLVEYLFNKGHNKILGVFQVDDLQGVRRMNGFIGAYQAKPELALNSSTIMYRSSDPINMVLGKIEQYLKVNQEITAIVAYNDQLAIEIYDLIHEMGLKMPDDISIVGFDDYLLDEYVKPKLTTMTHEKERMGGDAANLLIQALNGEKVASVDYEPTFIERESVRDIKEGH</sequence>
<dbReference type="InterPro" id="IPR036388">
    <property type="entry name" value="WH-like_DNA-bd_sf"/>
</dbReference>
<dbReference type="STRING" id="1616.IV73_GL000223"/>
<reference evidence="5 6" key="1">
    <citation type="journal article" date="2015" name="Genome Announc.">
        <title>Expanding the biotechnology potential of lactobacilli through comparative genomics of 213 strains and associated genera.</title>
        <authorList>
            <person name="Sun Z."/>
            <person name="Harris H.M."/>
            <person name="McCann A."/>
            <person name="Guo C."/>
            <person name="Argimon S."/>
            <person name="Zhang W."/>
            <person name="Yang X."/>
            <person name="Jeffery I.B."/>
            <person name="Cooney J.C."/>
            <person name="Kagawa T.F."/>
            <person name="Liu W."/>
            <person name="Song Y."/>
            <person name="Salvetti E."/>
            <person name="Wrobel A."/>
            <person name="Rasinkangas P."/>
            <person name="Parkhill J."/>
            <person name="Rea M.C."/>
            <person name="O'Sullivan O."/>
            <person name="Ritari J."/>
            <person name="Douillard F.P."/>
            <person name="Paul Ross R."/>
            <person name="Yang R."/>
            <person name="Briner A.E."/>
            <person name="Felis G.E."/>
            <person name="de Vos W.M."/>
            <person name="Barrangou R."/>
            <person name="Klaenhammer T.R."/>
            <person name="Caufield P.W."/>
            <person name="Cui Y."/>
            <person name="Zhang H."/>
            <person name="O'Toole P.W."/>
        </authorList>
    </citation>
    <scope>NUCLEOTIDE SEQUENCE [LARGE SCALE GENOMIC DNA]</scope>
    <source>
        <strain evidence="5 6">DSM 20593</strain>
    </source>
</reference>
<dbReference type="PANTHER" id="PTHR30146:SF150">
    <property type="entry name" value="ARABINOSE METABOLISM TRANSCRIPTIONAL REPRESSOR"/>
    <property type="match status" value="1"/>
</dbReference>
<protein>
    <recommendedName>
        <fullName evidence="4">HTH gntR-type domain-containing protein</fullName>
    </recommendedName>
</protein>
<keyword evidence="1" id="KW-0805">Transcription regulation</keyword>
<gene>
    <name evidence="5" type="ORF">IV73_GL000223</name>
</gene>
<dbReference type="InterPro" id="IPR046335">
    <property type="entry name" value="LacI/GalR-like_sensor"/>
</dbReference>
<accession>A0A0R2JEF4</accession>
<dbReference type="Gene3D" id="1.10.10.10">
    <property type="entry name" value="Winged helix-like DNA-binding domain superfamily/Winged helix DNA-binding domain"/>
    <property type="match status" value="1"/>
</dbReference>
<evidence type="ECO:0000313" key="5">
    <source>
        <dbReference type="EMBL" id="KRN75727.1"/>
    </source>
</evidence>
<keyword evidence="3" id="KW-0804">Transcription</keyword>
<dbReference type="PRINTS" id="PR00035">
    <property type="entry name" value="HTHGNTR"/>
</dbReference>
<dbReference type="InterPro" id="IPR028082">
    <property type="entry name" value="Peripla_BP_I"/>
</dbReference>
<dbReference type="Proteomes" id="UP000051655">
    <property type="component" value="Unassembled WGS sequence"/>
</dbReference>
<dbReference type="PANTHER" id="PTHR30146">
    <property type="entry name" value="LACI-RELATED TRANSCRIPTIONAL REPRESSOR"/>
    <property type="match status" value="1"/>
</dbReference>
<dbReference type="OrthoDB" id="9813468at2"/>
<organism evidence="5 6">
    <name type="scientific">Weissella kandleri</name>
    <dbReference type="NCBI Taxonomy" id="1616"/>
    <lineage>
        <taxon>Bacteria</taxon>
        <taxon>Bacillati</taxon>
        <taxon>Bacillota</taxon>
        <taxon>Bacilli</taxon>
        <taxon>Lactobacillales</taxon>
        <taxon>Lactobacillaceae</taxon>
        <taxon>Weissella</taxon>
    </lineage>
</organism>
<dbReference type="InterPro" id="IPR036390">
    <property type="entry name" value="WH_DNA-bd_sf"/>
</dbReference>
<evidence type="ECO:0000256" key="2">
    <source>
        <dbReference type="ARBA" id="ARBA00023125"/>
    </source>
</evidence>
<comment type="caution">
    <text evidence="5">The sequence shown here is derived from an EMBL/GenBank/DDBJ whole genome shotgun (WGS) entry which is preliminary data.</text>
</comment>
<dbReference type="CDD" id="cd07377">
    <property type="entry name" value="WHTH_GntR"/>
    <property type="match status" value="1"/>
</dbReference>
<dbReference type="AlphaFoldDB" id="A0A0R2JEF4"/>
<dbReference type="SMART" id="SM00345">
    <property type="entry name" value="HTH_GNTR"/>
    <property type="match status" value="1"/>
</dbReference>
<dbReference type="PATRIC" id="fig|1616.3.peg.227"/>
<dbReference type="CDD" id="cd01541">
    <property type="entry name" value="PBP1_AraR"/>
    <property type="match status" value="1"/>
</dbReference>
<dbReference type="GO" id="GO:0003700">
    <property type="term" value="F:DNA-binding transcription factor activity"/>
    <property type="evidence" value="ECO:0007669"/>
    <property type="project" value="InterPro"/>
</dbReference>
<dbReference type="RefSeq" id="WP_057753584.1">
    <property type="nucleotide sequence ID" value="NZ_JQBP01000001.1"/>
</dbReference>
<proteinExistence type="predicted"/>
<dbReference type="Pfam" id="PF00392">
    <property type="entry name" value="GntR"/>
    <property type="match status" value="1"/>
</dbReference>
<dbReference type="SUPFAM" id="SSF53822">
    <property type="entry name" value="Periplasmic binding protein-like I"/>
    <property type="match status" value="1"/>
</dbReference>
<dbReference type="Gene3D" id="3.40.50.2300">
    <property type="match status" value="2"/>
</dbReference>
<name>A0A0R2JEF4_9LACO</name>
<evidence type="ECO:0000256" key="3">
    <source>
        <dbReference type="ARBA" id="ARBA00023163"/>
    </source>
</evidence>
<dbReference type="InterPro" id="IPR033532">
    <property type="entry name" value="AraR_ligand_bind_dom"/>
</dbReference>
<keyword evidence="6" id="KW-1185">Reference proteome</keyword>
<evidence type="ECO:0000259" key="4">
    <source>
        <dbReference type="PROSITE" id="PS50949"/>
    </source>
</evidence>
<evidence type="ECO:0000256" key="1">
    <source>
        <dbReference type="ARBA" id="ARBA00023015"/>
    </source>
</evidence>
<dbReference type="GO" id="GO:0000976">
    <property type="term" value="F:transcription cis-regulatory region binding"/>
    <property type="evidence" value="ECO:0007669"/>
    <property type="project" value="TreeGrafter"/>
</dbReference>